<keyword evidence="10" id="KW-1185">Reference proteome</keyword>
<dbReference type="InterPro" id="IPR036640">
    <property type="entry name" value="ABC1_TM_sf"/>
</dbReference>
<evidence type="ECO:0000256" key="4">
    <source>
        <dbReference type="ARBA" id="ARBA00022840"/>
    </source>
</evidence>
<comment type="caution">
    <text evidence="9">The sequence shown here is derived from an EMBL/GenBank/DDBJ whole genome shotgun (WGS) entry which is preliminary data.</text>
</comment>
<dbReference type="Pfam" id="PF00664">
    <property type="entry name" value="ABC_membrane"/>
    <property type="match status" value="1"/>
</dbReference>
<feature type="transmembrane region" description="Helical" evidence="7">
    <location>
        <begin position="116"/>
        <end position="141"/>
    </location>
</feature>
<dbReference type="InterPro" id="IPR050173">
    <property type="entry name" value="ABC_transporter_C-like"/>
</dbReference>
<dbReference type="AlphaFoldDB" id="A0AAD9LE73"/>
<dbReference type="PROSITE" id="PS50929">
    <property type="entry name" value="ABC_TM1F"/>
    <property type="match status" value="1"/>
</dbReference>
<evidence type="ECO:0000313" key="10">
    <source>
        <dbReference type="Proteomes" id="UP001195914"/>
    </source>
</evidence>
<sequence>SNMEIYINNEILDKIARIVTHEINETALSSGHTLNMEPSVCTDVAVSNDSSTSAIHAQCRLHNSLANVRRRVFKECEDSSWWDNYISYRSHDNPTDLVSQDVVEEQNRQSFTLSAYVTYISFIGRCFFYIVAGILTTAVAIDKVLGVRVAKWSDFIISMAGNDERSIINTPEMMRIHDNTATEITIMGVIFVGLIFLGMFMAVFGNIHASRKIHDFIMKSVFQKHVGLMKVKESLATTITFLSSDMYYIDEHVGRFMIATLFSLLSICIQLFTICYSEPIISPIPAVLITILYMCFVKTYLIASKKLQWLMLDANASINAVYGDVMSGSDIYRSFSKERLCMERVYRNSEAYFRIKFLKIASTVWAMLTCKLFNNVMLLCISIVPVLYSYVKGEDMKAAKLGLGISYSLGINTLLTSLIYNLTSLEN</sequence>
<dbReference type="GO" id="GO:0140359">
    <property type="term" value="F:ABC-type transporter activity"/>
    <property type="evidence" value="ECO:0007669"/>
    <property type="project" value="InterPro"/>
</dbReference>
<evidence type="ECO:0000256" key="3">
    <source>
        <dbReference type="ARBA" id="ARBA00022741"/>
    </source>
</evidence>
<feature type="domain" description="ABC transmembrane type-1" evidence="8">
    <location>
        <begin position="184"/>
        <end position="427"/>
    </location>
</feature>
<evidence type="ECO:0000256" key="2">
    <source>
        <dbReference type="ARBA" id="ARBA00022692"/>
    </source>
</evidence>
<feature type="transmembrane region" description="Helical" evidence="7">
    <location>
        <begin position="403"/>
        <end position="422"/>
    </location>
</feature>
<feature type="transmembrane region" description="Helical" evidence="7">
    <location>
        <begin position="256"/>
        <end position="274"/>
    </location>
</feature>
<keyword evidence="5 7" id="KW-1133">Transmembrane helix</keyword>
<dbReference type="Proteomes" id="UP001195914">
    <property type="component" value="Unassembled WGS sequence"/>
</dbReference>
<reference evidence="9" key="1">
    <citation type="journal article" date="2014" name="Nucleic Acids Res.">
        <title>The evolutionary dynamics of variant antigen genes in Babesia reveal a history of genomic innovation underlying host-parasite interaction.</title>
        <authorList>
            <person name="Jackson A.P."/>
            <person name="Otto T.D."/>
            <person name="Darby A."/>
            <person name="Ramaprasad A."/>
            <person name="Xia D."/>
            <person name="Echaide I.E."/>
            <person name="Farber M."/>
            <person name="Gahlot S."/>
            <person name="Gamble J."/>
            <person name="Gupta D."/>
            <person name="Gupta Y."/>
            <person name="Jackson L."/>
            <person name="Malandrin L."/>
            <person name="Malas T.B."/>
            <person name="Moussa E."/>
            <person name="Nair M."/>
            <person name="Reid A.J."/>
            <person name="Sanders M."/>
            <person name="Sharma J."/>
            <person name="Tracey A."/>
            <person name="Quail M.A."/>
            <person name="Weir W."/>
            <person name="Wastling J.M."/>
            <person name="Hall N."/>
            <person name="Willadsen P."/>
            <person name="Lingelbach K."/>
            <person name="Shiels B."/>
            <person name="Tait A."/>
            <person name="Berriman M."/>
            <person name="Allred D.R."/>
            <person name="Pain A."/>
        </authorList>
    </citation>
    <scope>NUCLEOTIDE SEQUENCE</scope>
    <source>
        <strain evidence="9">1802A</strain>
    </source>
</reference>
<feature type="transmembrane region" description="Helical" evidence="7">
    <location>
        <begin position="372"/>
        <end position="391"/>
    </location>
</feature>
<gene>
    <name evidence="9" type="ORF">X943_002583</name>
</gene>
<proteinExistence type="predicted"/>
<keyword evidence="4 9" id="KW-0067">ATP-binding</keyword>
<feature type="transmembrane region" description="Helical" evidence="7">
    <location>
        <begin position="280"/>
        <end position="301"/>
    </location>
</feature>
<dbReference type="SUPFAM" id="SSF90123">
    <property type="entry name" value="ABC transporter transmembrane region"/>
    <property type="match status" value="1"/>
</dbReference>
<evidence type="ECO:0000259" key="8">
    <source>
        <dbReference type="PROSITE" id="PS50929"/>
    </source>
</evidence>
<dbReference type="GO" id="GO:0005524">
    <property type="term" value="F:ATP binding"/>
    <property type="evidence" value="ECO:0007669"/>
    <property type="project" value="UniProtKB-KW"/>
</dbReference>
<feature type="non-terminal residue" evidence="9">
    <location>
        <position position="427"/>
    </location>
</feature>
<reference evidence="9" key="2">
    <citation type="submission" date="2021-05" db="EMBL/GenBank/DDBJ databases">
        <authorList>
            <person name="Pain A."/>
        </authorList>
    </citation>
    <scope>NUCLEOTIDE SEQUENCE</scope>
    <source>
        <strain evidence="9">1802A</strain>
    </source>
</reference>
<dbReference type="EMBL" id="JAHBMH010000073">
    <property type="protein sequence ID" value="KAK1933188.1"/>
    <property type="molecule type" value="Genomic_DNA"/>
</dbReference>
<organism evidence="9 10">
    <name type="scientific">Babesia divergens</name>
    <dbReference type="NCBI Taxonomy" id="32595"/>
    <lineage>
        <taxon>Eukaryota</taxon>
        <taxon>Sar</taxon>
        <taxon>Alveolata</taxon>
        <taxon>Apicomplexa</taxon>
        <taxon>Aconoidasida</taxon>
        <taxon>Piroplasmida</taxon>
        <taxon>Babesiidae</taxon>
        <taxon>Babesia</taxon>
    </lineage>
</organism>
<evidence type="ECO:0000313" key="9">
    <source>
        <dbReference type="EMBL" id="KAK1933188.1"/>
    </source>
</evidence>
<keyword evidence="2 7" id="KW-0812">Transmembrane</keyword>
<evidence type="ECO:0000256" key="5">
    <source>
        <dbReference type="ARBA" id="ARBA00022989"/>
    </source>
</evidence>
<feature type="non-terminal residue" evidence="9">
    <location>
        <position position="1"/>
    </location>
</feature>
<dbReference type="InterPro" id="IPR011527">
    <property type="entry name" value="ABC1_TM_dom"/>
</dbReference>
<evidence type="ECO:0000256" key="7">
    <source>
        <dbReference type="SAM" id="Phobius"/>
    </source>
</evidence>
<evidence type="ECO:0000256" key="1">
    <source>
        <dbReference type="ARBA" id="ARBA00022448"/>
    </source>
</evidence>
<dbReference type="GO" id="GO:0016020">
    <property type="term" value="C:membrane"/>
    <property type="evidence" value="ECO:0007669"/>
    <property type="project" value="InterPro"/>
</dbReference>
<name>A0AAD9LE73_BABDI</name>
<keyword evidence="3" id="KW-0547">Nucleotide-binding</keyword>
<accession>A0AAD9LE73</accession>
<protein>
    <submittedName>
        <fullName evidence="9">ATP-BINDING CASSETTE TRANSPORTER</fullName>
    </submittedName>
</protein>
<feature type="transmembrane region" description="Helical" evidence="7">
    <location>
        <begin position="184"/>
        <end position="209"/>
    </location>
</feature>
<keyword evidence="1" id="KW-0813">Transport</keyword>
<dbReference type="Gene3D" id="1.20.1560.10">
    <property type="entry name" value="ABC transporter type 1, transmembrane domain"/>
    <property type="match status" value="1"/>
</dbReference>
<dbReference type="PANTHER" id="PTHR24223">
    <property type="entry name" value="ATP-BINDING CASSETTE SUB-FAMILY C"/>
    <property type="match status" value="1"/>
</dbReference>
<keyword evidence="6 7" id="KW-0472">Membrane</keyword>
<evidence type="ECO:0000256" key="6">
    <source>
        <dbReference type="ARBA" id="ARBA00023136"/>
    </source>
</evidence>